<keyword evidence="2" id="KW-0560">Oxidoreductase</keyword>
<dbReference type="PIRSF" id="PIRSF000126">
    <property type="entry name" value="11-beta-HSD1"/>
    <property type="match status" value="1"/>
</dbReference>
<dbReference type="Proteomes" id="UP000244248">
    <property type="component" value="Unassembled WGS sequence"/>
</dbReference>
<dbReference type="PRINTS" id="PR00081">
    <property type="entry name" value="GDHRDH"/>
</dbReference>
<evidence type="ECO:0000256" key="1">
    <source>
        <dbReference type="ARBA" id="ARBA00006484"/>
    </source>
</evidence>
<evidence type="ECO:0000313" key="3">
    <source>
        <dbReference type="EMBL" id="PTU30138.1"/>
    </source>
</evidence>
<sequence>MTRLRFDMNPSFRERYGEWGIVTGASSGIGEAFAYALAARGMKPLLLARREEELHRVALAVKERYGIECGWLVLDVADHNFIERVMLACGDRDVGMVVGNAAYNPAGAFTDLSRSDLMRTLDVNNRANLLLAHAFLPRFKKRNRGAFVLVSSVEAFTGMPYSAAYSASKAYVLSLGEALWGEFSGSGVDVLTVVPGPTDTPLLASRKLKIKGMPARDVTEIGLDHLGKGPSVVPGALNRWSFRLLRRLPRRWIVKATGGAMKKIVADMRADKNNSETGK</sequence>
<dbReference type="SUPFAM" id="SSF51735">
    <property type="entry name" value="NAD(P)-binding Rossmann-fold domains"/>
    <property type="match status" value="1"/>
</dbReference>
<reference evidence="3 4" key="1">
    <citation type="submission" date="2018-04" db="EMBL/GenBank/DDBJ databases">
        <title>Novel species isolated from glacier.</title>
        <authorList>
            <person name="Liu Q."/>
            <person name="Xin Y.-H."/>
        </authorList>
    </citation>
    <scope>NUCLEOTIDE SEQUENCE [LARGE SCALE GENOMIC DNA]</scope>
    <source>
        <strain evidence="3 4">GT1R17</strain>
    </source>
</reference>
<comment type="similarity">
    <text evidence="1">Belongs to the short-chain dehydrogenases/reductases (SDR) family.</text>
</comment>
<dbReference type="GO" id="GO:0016491">
    <property type="term" value="F:oxidoreductase activity"/>
    <property type="evidence" value="ECO:0007669"/>
    <property type="project" value="UniProtKB-KW"/>
</dbReference>
<proteinExistence type="inferred from homology"/>
<organism evidence="3 4">
    <name type="scientific">Stenotrophobium rhamnosiphilum</name>
    <dbReference type="NCBI Taxonomy" id="2029166"/>
    <lineage>
        <taxon>Bacteria</taxon>
        <taxon>Pseudomonadati</taxon>
        <taxon>Pseudomonadota</taxon>
        <taxon>Gammaproteobacteria</taxon>
        <taxon>Nevskiales</taxon>
        <taxon>Nevskiaceae</taxon>
        <taxon>Stenotrophobium</taxon>
    </lineage>
</organism>
<evidence type="ECO:0000313" key="4">
    <source>
        <dbReference type="Proteomes" id="UP000244248"/>
    </source>
</evidence>
<dbReference type="AlphaFoldDB" id="A0A2T5MC30"/>
<name>A0A2T5MC30_9GAMM</name>
<evidence type="ECO:0000256" key="2">
    <source>
        <dbReference type="ARBA" id="ARBA00023002"/>
    </source>
</evidence>
<dbReference type="InterPro" id="IPR002347">
    <property type="entry name" value="SDR_fam"/>
</dbReference>
<dbReference type="Pfam" id="PF00106">
    <property type="entry name" value="adh_short"/>
    <property type="match status" value="1"/>
</dbReference>
<keyword evidence="4" id="KW-1185">Reference proteome</keyword>
<dbReference type="PANTHER" id="PTHR43086:SF3">
    <property type="entry name" value="NADP-DEPENDENT 3-HYDROXY ACID DEHYDROGENASE YDFG"/>
    <property type="match status" value="1"/>
</dbReference>
<dbReference type="EMBL" id="QANS01000007">
    <property type="protein sequence ID" value="PTU30138.1"/>
    <property type="molecule type" value="Genomic_DNA"/>
</dbReference>
<dbReference type="PANTHER" id="PTHR43086">
    <property type="entry name" value="VERY-LONG-CHAIN 3-OXOOACYL-COA REDUCTASE"/>
    <property type="match status" value="1"/>
</dbReference>
<comment type="caution">
    <text evidence="3">The sequence shown here is derived from an EMBL/GenBank/DDBJ whole genome shotgun (WGS) entry which is preliminary data.</text>
</comment>
<protein>
    <submittedName>
        <fullName evidence="3">Short-chain dehydrogenase</fullName>
    </submittedName>
</protein>
<gene>
    <name evidence="3" type="ORF">CJD38_16490</name>
</gene>
<dbReference type="Gene3D" id="3.40.50.720">
    <property type="entry name" value="NAD(P)-binding Rossmann-like Domain"/>
    <property type="match status" value="1"/>
</dbReference>
<dbReference type="InterPro" id="IPR036291">
    <property type="entry name" value="NAD(P)-bd_dom_sf"/>
</dbReference>
<accession>A0A2T5MC30</accession>